<dbReference type="PANTHER" id="PTHR43969:SF9">
    <property type="entry name" value="GLUTATHIONE S TRANSFERASE D10, ISOFORM A-RELATED"/>
    <property type="match status" value="1"/>
</dbReference>
<gene>
    <name evidence="4" type="ORF">B4U79_10290</name>
</gene>
<dbReference type="PROSITE" id="PS50404">
    <property type="entry name" value="GST_NTER"/>
    <property type="match status" value="1"/>
</dbReference>
<dbReference type="SFLD" id="SFLDG00358">
    <property type="entry name" value="Main_(cytGST)"/>
    <property type="match status" value="1"/>
</dbReference>
<dbReference type="InterPro" id="IPR010987">
    <property type="entry name" value="Glutathione-S-Trfase_C-like"/>
</dbReference>
<comment type="caution">
    <text evidence="4">The sequence shown here is derived from an EMBL/GenBank/DDBJ whole genome shotgun (WGS) entry which is preliminary data.</text>
</comment>
<dbReference type="PROSITE" id="PS50405">
    <property type="entry name" value="GST_CTER"/>
    <property type="match status" value="1"/>
</dbReference>
<dbReference type="GO" id="GO:0006749">
    <property type="term" value="P:glutathione metabolic process"/>
    <property type="evidence" value="ECO:0007669"/>
    <property type="project" value="TreeGrafter"/>
</dbReference>
<dbReference type="SUPFAM" id="SSF52833">
    <property type="entry name" value="Thioredoxin-like"/>
    <property type="match status" value="1"/>
</dbReference>
<reference evidence="4 5" key="1">
    <citation type="journal article" date="2018" name="Gigascience">
        <title>Genomes of trombidid mites reveal novel predicted allergens and laterally-transferred genes associated with secondary metabolism.</title>
        <authorList>
            <person name="Dong X."/>
            <person name="Chaisiri K."/>
            <person name="Xia D."/>
            <person name="Armstrong S.D."/>
            <person name="Fang Y."/>
            <person name="Donnelly M.J."/>
            <person name="Kadowaki T."/>
            <person name="McGarry J.W."/>
            <person name="Darby A.C."/>
            <person name="Makepeace B.L."/>
        </authorList>
    </citation>
    <scope>NUCLEOTIDE SEQUENCE [LARGE SCALE GENOMIC DNA]</scope>
    <source>
        <strain evidence="4">UoL-WK</strain>
    </source>
</reference>
<dbReference type="InterPro" id="IPR036282">
    <property type="entry name" value="Glutathione-S-Trfase_C_sf"/>
</dbReference>
<evidence type="ECO:0000313" key="4">
    <source>
        <dbReference type="EMBL" id="RWS01351.1"/>
    </source>
</evidence>
<feature type="domain" description="GST N-terminal" evidence="2">
    <location>
        <begin position="1"/>
        <end position="82"/>
    </location>
</feature>
<dbReference type="CDD" id="cd03045">
    <property type="entry name" value="GST_N_Delta_Epsilon"/>
    <property type="match status" value="1"/>
</dbReference>
<dbReference type="GO" id="GO:0004364">
    <property type="term" value="F:glutathione transferase activity"/>
    <property type="evidence" value="ECO:0007669"/>
    <property type="project" value="TreeGrafter"/>
</dbReference>
<dbReference type="SFLD" id="SFLDS00019">
    <property type="entry name" value="Glutathione_Transferase_(cytos"/>
    <property type="match status" value="1"/>
</dbReference>
<accession>A0A3S3P5F7</accession>
<evidence type="ECO:0000259" key="3">
    <source>
        <dbReference type="PROSITE" id="PS50405"/>
    </source>
</evidence>
<evidence type="ECO:0000313" key="5">
    <source>
        <dbReference type="Proteomes" id="UP000285301"/>
    </source>
</evidence>
<dbReference type="Gene3D" id="1.20.1050.10">
    <property type="match status" value="1"/>
</dbReference>
<keyword evidence="5" id="KW-1185">Reference proteome</keyword>
<evidence type="ECO:0000259" key="2">
    <source>
        <dbReference type="PROSITE" id="PS50404"/>
    </source>
</evidence>
<feature type="domain" description="GST C-terminal" evidence="3">
    <location>
        <begin position="88"/>
        <end position="209"/>
    </location>
</feature>
<dbReference type="EMBL" id="NCKU01009341">
    <property type="protein sequence ID" value="RWS01351.1"/>
    <property type="molecule type" value="Genomic_DNA"/>
</dbReference>
<dbReference type="Pfam" id="PF00043">
    <property type="entry name" value="GST_C"/>
    <property type="match status" value="1"/>
</dbReference>
<dbReference type="Proteomes" id="UP000285301">
    <property type="component" value="Unassembled WGS sequence"/>
</dbReference>
<proteinExistence type="predicted"/>
<dbReference type="SUPFAM" id="SSF47616">
    <property type="entry name" value="GST C-terminal domain-like"/>
    <property type="match status" value="1"/>
</dbReference>
<dbReference type="Gene3D" id="3.40.30.10">
    <property type="entry name" value="Glutaredoxin"/>
    <property type="match status" value="1"/>
</dbReference>
<dbReference type="FunFam" id="1.20.1050.10:FF:000007">
    <property type="entry name" value="Glutathione S-transferase 1-1"/>
    <property type="match status" value="1"/>
</dbReference>
<dbReference type="PANTHER" id="PTHR43969">
    <property type="entry name" value="GLUTATHIONE S TRANSFERASE D10, ISOFORM A-RELATED"/>
    <property type="match status" value="1"/>
</dbReference>
<dbReference type="InterPro" id="IPR004045">
    <property type="entry name" value="Glutathione_S-Trfase_N"/>
</dbReference>
<comment type="subunit">
    <text evidence="1">Homodimer.</text>
</comment>
<keyword evidence="4" id="KW-0808">Transferase</keyword>
<name>A0A3S3P5F7_9ACAR</name>
<dbReference type="InterPro" id="IPR040079">
    <property type="entry name" value="Glutathione_S-Trfase"/>
</dbReference>
<dbReference type="Pfam" id="PF13417">
    <property type="entry name" value="GST_N_3"/>
    <property type="match status" value="1"/>
</dbReference>
<evidence type="ECO:0000256" key="1">
    <source>
        <dbReference type="ARBA" id="ARBA00011738"/>
    </source>
</evidence>
<dbReference type="FunFam" id="3.40.30.10:FF:000034">
    <property type="entry name" value="glutathione S-transferase 1"/>
    <property type="match status" value="1"/>
</dbReference>
<dbReference type="STRING" id="1965070.A0A3S3P5F7"/>
<dbReference type="InterPro" id="IPR004046">
    <property type="entry name" value="GST_C"/>
</dbReference>
<dbReference type="CDD" id="cd03177">
    <property type="entry name" value="GST_C_Delta_Epsilon"/>
    <property type="match status" value="1"/>
</dbReference>
<sequence length="225" mass="26098">MAIKLYYTGISAPCRAVILTARYLNIPLELIKVDLLRREQMREEFLAINPRHCVPTIDDDGFILWESRAIMQYFVNKYAPGNEIYIEDPVKRACIDRMLYFDCGVFAATHIKTLVPLLYEGKFPSDYEINKNMENLRILDGILAKDGFVAGPTLTLPDITMAAYASTMQVYDVDIFKFKNIARWFQALEDVLPDFKEINEENVKIYKQMLENGEFKILQAFKIKI</sequence>
<dbReference type="OrthoDB" id="37920at2759"/>
<dbReference type="SFLD" id="SFLDG01153">
    <property type="entry name" value="Main.4:_Theta-like"/>
    <property type="match status" value="1"/>
</dbReference>
<organism evidence="4 5">
    <name type="scientific">Dinothrombium tinctorium</name>
    <dbReference type="NCBI Taxonomy" id="1965070"/>
    <lineage>
        <taxon>Eukaryota</taxon>
        <taxon>Metazoa</taxon>
        <taxon>Ecdysozoa</taxon>
        <taxon>Arthropoda</taxon>
        <taxon>Chelicerata</taxon>
        <taxon>Arachnida</taxon>
        <taxon>Acari</taxon>
        <taxon>Acariformes</taxon>
        <taxon>Trombidiformes</taxon>
        <taxon>Prostigmata</taxon>
        <taxon>Anystina</taxon>
        <taxon>Parasitengona</taxon>
        <taxon>Trombidioidea</taxon>
        <taxon>Trombidiidae</taxon>
        <taxon>Dinothrombium</taxon>
    </lineage>
</organism>
<dbReference type="AlphaFoldDB" id="A0A3S3P5F7"/>
<protein>
    <submittedName>
        <fullName evidence="4">Glutathione S-transferase 1: isoform D-like protein</fullName>
    </submittedName>
</protein>
<dbReference type="InterPro" id="IPR036249">
    <property type="entry name" value="Thioredoxin-like_sf"/>
</dbReference>